<organism evidence="2 3">
    <name type="scientific">Caenorhabditis briggsae</name>
    <dbReference type="NCBI Taxonomy" id="6238"/>
    <lineage>
        <taxon>Eukaryota</taxon>
        <taxon>Metazoa</taxon>
        <taxon>Ecdysozoa</taxon>
        <taxon>Nematoda</taxon>
        <taxon>Chromadorea</taxon>
        <taxon>Rhabditida</taxon>
        <taxon>Rhabditina</taxon>
        <taxon>Rhabditomorpha</taxon>
        <taxon>Rhabditoidea</taxon>
        <taxon>Rhabditidae</taxon>
        <taxon>Peloderinae</taxon>
        <taxon>Caenorhabditis</taxon>
    </lineage>
</organism>
<reference evidence="2 3" key="2">
    <citation type="journal article" date="2011" name="PLoS Genet.">
        <title>Caenorhabditis briggsae recombinant inbred line genotypes reveal inter-strain incompatibility and the evolution of recombination.</title>
        <authorList>
            <person name="Ross J.A."/>
            <person name="Koboldt D.C."/>
            <person name="Staisch J.E."/>
            <person name="Chamberlin H.M."/>
            <person name="Gupta B.P."/>
            <person name="Miller R.D."/>
            <person name="Baird S.E."/>
            <person name="Haag E.S."/>
        </authorList>
    </citation>
    <scope>NUCLEOTIDE SEQUENCE [LARGE SCALE GENOMIC DNA]</scope>
    <source>
        <strain evidence="2 3">AF16</strain>
    </source>
</reference>
<dbReference type="Proteomes" id="UP000008549">
    <property type="component" value="Unassembled WGS sequence"/>
</dbReference>
<gene>
    <name evidence="2" type="ORF">CBG26511</name>
    <name evidence="2" type="ORF">CBG_26511</name>
</gene>
<proteinExistence type="predicted"/>
<feature type="transmembrane region" description="Helical" evidence="1">
    <location>
        <begin position="7"/>
        <end position="26"/>
    </location>
</feature>
<dbReference type="KEGG" id="cbr:CBG_26511"/>
<evidence type="ECO:0000256" key="1">
    <source>
        <dbReference type="SAM" id="Phobius"/>
    </source>
</evidence>
<dbReference type="AlphaFoldDB" id="B6IG34"/>
<evidence type="ECO:0000313" key="3">
    <source>
        <dbReference type="Proteomes" id="UP000008549"/>
    </source>
</evidence>
<sequence>MYINYKLISAYIWVSGVFGGGSGWVGKNQ</sequence>
<keyword evidence="1" id="KW-1133">Transmembrane helix</keyword>
<dbReference type="RefSeq" id="XP_045098433.1">
    <property type="nucleotide sequence ID" value="XM_045236279.1"/>
</dbReference>
<reference evidence="2 3" key="1">
    <citation type="journal article" date="2003" name="PLoS Biol.">
        <title>The genome sequence of Caenorhabditis briggsae: a platform for comparative genomics.</title>
        <authorList>
            <person name="Stein L.D."/>
            <person name="Bao Z."/>
            <person name="Blasiar D."/>
            <person name="Blumenthal T."/>
            <person name="Brent M.R."/>
            <person name="Chen N."/>
            <person name="Chinwalla A."/>
            <person name="Clarke L."/>
            <person name="Clee C."/>
            <person name="Coghlan A."/>
            <person name="Coulson A."/>
            <person name="D'Eustachio P."/>
            <person name="Fitch D.H."/>
            <person name="Fulton L.A."/>
            <person name="Fulton R.E."/>
            <person name="Griffiths-Jones S."/>
            <person name="Harris T.W."/>
            <person name="Hillier L.W."/>
            <person name="Kamath R."/>
            <person name="Kuwabara P.E."/>
            <person name="Mardis E.R."/>
            <person name="Marra M.A."/>
            <person name="Miner T.L."/>
            <person name="Minx P."/>
            <person name="Mullikin J.C."/>
            <person name="Plumb R.W."/>
            <person name="Rogers J."/>
            <person name="Schein J.E."/>
            <person name="Sohrmann M."/>
            <person name="Spieth J."/>
            <person name="Stajich J.E."/>
            <person name="Wei C."/>
            <person name="Willey D."/>
            <person name="Wilson R.K."/>
            <person name="Durbin R."/>
            <person name="Waterston R.H."/>
        </authorList>
    </citation>
    <scope>NUCLEOTIDE SEQUENCE [LARGE SCALE GENOMIC DNA]</scope>
    <source>
        <strain evidence="2 3">AF16</strain>
    </source>
</reference>
<keyword evidence="1" id="KW-0472">Membrane</keyword>
<keyword evidence="1" id="KW-0812">Transmembrane</keyword>
<dbReference type="HOGENOM" id="CLU_3410921_0_0_1"/>
<dbReference type="EMBL" id="HE601337">
    <property type="protein sequence ID" value="CAR98864.1"/>
    <property type="molecule type" value="Genomic_DNA"/>
</dbReference>
<dbReference type="CTD" id="68917989"/>
<dbReference type="InParanoid" id="B6IG34"/>
<dbReference type="GeneID" id="68917989"/>
<accession>B6IG34</accession>
<evidence type="ECO:0000313" key="2">
    <source>
        <dbReference type="EMBL" id="CAR98864.1"/>
    </source>
</evidence>
<keyword evidence="3" id="KW-1185">Reference proteome</keyword>
<protein>
    <submittedName>
        <fullName evidence="2">Protein CBG26511</fullName>
    </submittedName>
</protein>
<name>B6IG34_CAEBR</name>